<dbReference type="EMBL" id="FPIZ01000051">
    <property type="protein sequence ID" value="SFW90650.1"/>
    <property type="molecule type" value="Genomic_DNA"/>
</dbReference>
<organism evidence="1 2">
    <name type="scientific">Chitinophaga sancti</name>
    <dbReference type="NCBI Taxonomy" id="1004"/>
    <lineage>
        <taxon>Bacteria</taxon>
        <taxon>Pseudomonadati</taxon>
        <taxon>Bacteroidota</taxon>
        <taxon>Chitinophagia</taxon>
        <taxon>Chitinophagales</taxon>
        <taxon>Chitinophagaceae</taxon>
        <taxon>Chitinophaga</taxon>
    </lineage>
</organism>
<evidence type="ECO:0000313" key="1">
    <source>
        <dbReference type="EMBL" id="SFW90650.1"/>
    </source>
</evidence>
<dbReference type="Proteomes" id="UP000183788">
    <property type="component" value="Unassembled WGS sequence"/>
</dbReference>
<accession>A0A1K1T260</accession>
<name>A0A1K1T260_9BACT</name>
<sequence length="47" mass="5562">MIVRKFNLPSDAFAQITRFSTYYGYRKEMEHALPLLGGYAPSTYFYF</sequence>
<reference evidence="1 2" key="1">
    <citation type="submission" date="2016-11" db="EMBL/GenBank/DDBJ databases">
        <authorList>
            <person name="Jaros S."/>
            <person name="Januszkiewicz K."/>
            <person name="Wedrychowicz H."/>
        </authorList>
    </citation>
    <scope>NUCLEOTIDE SEQUENCE [LARGE SCALE GENOMIC DNA]</scope>
    <source>
        <strain evidence="1 2">DSM 784</strain>
    </source>
</reference>
<protein>
    <submittedName>
        <fullName evidence="1">Uncharacterized protein</fullName>
    </submittedName>
</protein>
<dbReference type="AlphaFoldDB" id="A0A1K1T260"/>
<proteinExistence type="predicted"/>
<evidence type="ECO:0000313" key="2">
    <source>
        <dbReference type="Proteomes" id="UP000183788"/>
    </source>
</evidence>
<gene>
    <name evidence="1" type="ORF">SAMN05661012_06652</name>
</gene>